<evidence type="ECO:0000313" key="1">
    <source>
        <dbReference type="EMBL" id="KAJ9157539.1"/>
    </source>
</evidence>
<accession>A0AA38VXI7</accession>
<name>A0AA38VXI7_9PEZI</name>
<gene>
    <name evidence="1" type="ORF">NKR23_g321</name>
</gene>
<organism evidence="1 2">
    <name type="scientific">Pleurostoma richardsiae</name>
    <dbReference type="NCBI Taxonomy" id="41990"/>
    <lineage>
        <taxon>Eukaryota</taxon>
        <taxon>Fungi</taxon>
        <taxon>Dikarya</taxon>
        <taxon>Ascomycota</taxon>
        <taxon>Pezizomycotina</taxon>
        <taxon>Sordariomycetes</taxon>
        <taxon>Sordariomycetidae</taxon>
        <taxon>Calosphaeriales</taxon>
        <taxon>Pleurostomataceae</taxon>
        <taxon>Pleurostoma</taxon>
    </lineage>
</organism>
<dbReference type="AlphaFoldDB" id="A0AA38VXI7"/>
<keyword evidence="2" id="KW-1185">Reference proteome</keyword>
<evidence type="ECO:0000313" key="2">
    <source>
        <dbReference type="Proteomes" id="UP001174694"/>
    </source>
</evidence>
<comment type="caution">
    <text evidence="1">The sequence shown here is derived from an EMBL/GenBank/DDBJ whole genome shotgun (WGS) entry which is preliminary data.</text>
</comment>
<dbReference type="Proteomes" id="UP001174694">
    <property type="component" value="Unassembled WGS sequence"/>
</dbReference>
<dbReference type="EMBL" id="JANBVO010000001">
    <property type="protein sequence ID" value="KAJ9157539.1"/>
    <property type="molecule type" value="Genomic_DNA"/>
</dbReference>
<protein>
    <submittedName>
        <fullName evidence="1">Uncharacterized protein</fullName>
    </submittedName>
</protein>
<reference evidence="1" key="1">
    <citation type="submission" date="2022-07" db="EMBL/GenBank/DDBJ databases">
        <title>Fungi with potential for degradation of polypropylene.</title>
        <authorList>
            <person name="Gostincar C."/>
        </authorList>
    </citation>
    <scope>NUCLEOTIDE SEQUENCE</scope>
    <source>
        <strain evidence="1">EXF-13308</strain>
    </source>
</reference>
<sequence>MEAQFQEIVNNLPPTQPWTQSGSPIVDGKYIERTTGEIKQLEPGELVTGGPPAIDVYWHNRTLTGRDDQFFGFSGASLLQVSEYLVRVGELLKTGKCKVHALNVTKYAVNIIITTALSNEDMKNALKECKLLGFEGNQPDIMGGA</sequence>
<proteinExistence type="predicted"/>